<accession>A0A7R9ZEN7</accession>
<reference evidence="2" key="1">
    <citation type="submission" date="2021-01" db="EMBL/GenBank/DDBJ databases">
        <authorList>
            <person name="Corre E."/>
            <person name="Pelletier E."/>
            <person name="Niang G."/>
            <person name="Scheremetjew M."/>
            <person name="Finn R."/>
            <person name="Kale V."/>
            <person name="Holt S."/>
            <person name="Cochrane G."/>
            <person name="Meng A."/>
            <person name="Brown T."/>
            <person name="Cohen L."/>
        </authorList>
    </citation>
    <scope>NUCLEOTIDE SEQUENCE</scope>
    <source>
        <strain evidence="2">CCMP147</strain>
    </source>
</reference>
<dbReference type="AlphaFoldDB" id="A0A7R9ZEN7"/>
<protein>
    <submittedName>
        <fullName evidence="2">Uncharacterized protein</fullName>
    </submittedName>
</protein>
<evidence type="ECO:0000313" key="2">
    <source>
        <dbReference type="EMBL" id="CAD8322756.1"/>
    </source>
</evidence>
<name>A0A7R9ZEN7_9STRA</name>
<evidence type="ECO:0000256" key="1">
    <source>
        <dbReference type="SAM" id="MobiDB-lite"/>
    </source>
</evidence>
<feature type="compositionally biased region" description="Basic and acidic residues" evidence="1">
    <location>
        <begin position="65"/>
        <end position="75"/>
    </location>
</feature>
<feature type="region of interest" description="Disordered" evidence="1">
    <location>
        <begin position="1"/>
        <end position="26"/>
    </location>
</feature>
<dbReference type="EMBL" id="HBED01042093">
    <property type="protein sequence ID" value="CAD8322756.1"/>
    <property type="molecule type" value="Transcribed_RNA"/>
</dbReference>
<gene>
    <name evidence="2" type="ORF">TDUB1175_LOCUS21173</name>
</gene>
<organism evidence="2">
    <name type="scientific">Pseudictyota dubia</name>
    <dbReference type="NCBI Taxonomy" id="2749911"/>
    <lineage>
        <taxon>Eukaryota</taxon>
        <taxon>Sar</taxon>
        <taxon>Stramenopiles</taxon>
        <taxon>Ochrophyta</taxon>
        <taxon>Bacillariophyta</taxon>
        <taxon>Mediophyceae</taxon>
        <taxon>Biddulphiophycidae</taxon>
        <taxon>Eupodiscales</taxon>
        <taxon>Odontellaceae</taxon>
        <taxon>Pseudictyota</taxon>
    </lineage>
</organism>
<proteinExistence type="predicted"/>
<sequence>MLPREEGVDADFGEEVSPMTSNVRGGEDSFISVTVLSPPLPLSMLLSPSASPIPPPPPSLNIRFEGGRETDRDETPWPPPEEECDSENDNDGDDEDAPPWLLRPCHPIRIGEDAVMREEEDDCGLGLSVGLPVAAT</sequence>
<feature type="compositionally biased region" description="Acidic residues" evidence="1">
    <location>
        <begin position="80"/>
        <end position="97"/>
    </location>
</feature>
<feature type="region of interest" description="Disordered" evidence="1">
    <location>
        <begin position="47"/>
        <end position="104"/>
    </location>
</feature>